<keyword evidence="12" id="KW-1185">Reference proteome</keyword>
<dbReference type="SMART" id="SM00355">
    <property type="entry name" value="ZnF_C2H2"/>
    <property type="match status" value="4"/>
</dbReference>
<dbReference type="Pfam" id="PF12756">
    <property type="entry name" value="zf-C2H2_2"/>
    <property type="match status" value="1"/>
</dbReference>
<accession>A0ABQ9F8R7</accession>
<keyword evidence="7" id="KW-0862">Zinc</keyword>
<gene>
    <name evidence="11" type="ORF">KUTeg_008291</name>
</gene>
<feature type="region of interest" description="Disordered" evidence="9">
    <location>
        <begin position="86"/>
        <end position="123"/>
    </location>
</feature>
<feature type="compositionally biased region" description="Low complexity" evidence="9">
    <location>
        <begin position="102"/>
        <end position="116"/>
    </location>
</feature>
<protein>
    <recommendedName>
        <fullName evidence="10">C2H2-type domain-containing protein</fullName>
    </recommendedName>
</protein>
<comment type="similarity">
    <text evidence="8">Belongs to the REI1 family.</text>
</comment>
<evidence type="ECO:0000256" key="7">
    <source>
        <dbReference type="ARBA" id="ARBA00022833"/>
    </source>
</evidence>
<reference evidence="11 12" key="1">
    <citation type="submission" date="2022-12" db="EMBL/GenBank/DDBJ databases">
        <title>Chromosome-level genome of Tegillarca granosa.</title>
        <authorList>
            <person name="Kim J."/>
        </authorList>
    </citation>
    <scope>NUCLEOTIDE SEQUENCE [LARGE SCALE GENOMIC DNA]</scope>
    <source>
        <strain evidence="11">Teg-2019</strain>
        <tissue evidence="11">Adductor muscle</tissue>
    </source>
</reference>
<evidence type="ECO:0000256" key="3">
    <source>
        <dbReference type="ARBA" id="ARBA00022517"/>
    </source>
</evidence>
<evidence type="ECO:0000256" key="1">
    <source>
        <dbReference type="ARBA" id="ARBA00004496"/>
    </source>
</evidence>
<keyword evidence="3" id="KW-0690">Ribosome biogenesis</keyword>
<feature type="compositionally biased region" description="Acidic residues" evidence="9">
    <location>
        <begin position="175"/>
        <end position="187"/>
    </location>
</feature>
<dbReference type="PROSITE" id="PS00028">
    <property type="entry name" value="ZINC_FINGER_C2H2_1"/>
    <property type="match status" value="2"/>
</dbReference>
<keyword evidence="4" id="KW-0479">Metal-binding</keyword>
<dbReference type="SMART" id="SM00451">
    <property type="entry name" value="ZnF_U1"/>
    <property type="match status" value="2"/>
</dbReference>
<evidence type="ECO:0000256" key="9">
    <source>
        <dbReference type="SAM" id="MobiDB-lite"/>
    </source>
</evidence>
<comment type="subcellular location">
    <subcellularLocation>
        <location evidence="1">Cytoplasm</location>
    </subcellularLocation>
</comment>
<evidence type="ECO:0000256" key="4">
    <source>
        <dbReference type="ARBA" id="ARBA00022723"/>
    </source>
</evidence>
<feature type="domain" description="C2H2-type" evidence="10">
    <location>
        <begin position="6"/>
        <end position="28"/>
    </location>
</feature>
<keyword evidence="2" id="KW-0963">Cytoplasm</keyword>
<name>A0ABQ9F8R7_TEGGR</name>
<dbReference type="Proteomes" id="UP001217089">
    <property type="component" value="Unassembled WGS sequence"/>
</dbReference>
<feature type="domain" description="C2H2-type" evidence="10">
    <location>
        <begin position="69"/>
        <end position="91"/>
    </location>
</feature>
<keyword evidence="5" id="KW-0677">Repeat</keyword>
<keyword evidence="6" id="KW-0863">Zinc-finger</keyword>
<evidence type="ECO:0000256" key="2">
    <source>
        <dbReference type="ARBA" id="ARBA00022490"/>
    </source>
</evidence>
<evidence type="ECO:0000259" key="10">
    <source>
        <dbReference type="PROSITE" id="PS00028"/>
    </source>
</evidence>
<dbReference type="InterPro" id="IPR041661">
    <property type="entry name" value="ZN622/Rei1/Reh1_Znf-C2H2"/>
</dbReference>
<comment type="caution">
    <text evidence="11">The sequence shown here is derived from an EMBL/GenBank/DDBJ whole genome shotgun (WGS) entry which is preliminary data.</text>
</comment>
<proteinExistence type="inferred from homology"/>
<feature type="region of interest" description="Disordered" evidence="9">
    <location>
        <begin position="136"/>
        <end position="187"/>
    </location>
</feature>
<evidence type="ECO:0000256" key="8">
    <source>
        <dbReference type="ARBA" id="ARBA00034126"/>
    </source>
</evidence>
<dbReference type="Gene3D" id="3.30.160.60">
    <property type="entry name" value="Classic Zinc Finger"/>
    <property type="match status" value="1"/>
</dbReference>
<dbReference type="Pfam" id="PF12171">
    <property type="entry name" value="zf-C2H2_jaz"/>
    <property type="match status" value="1"/>
</dbReference>
<evidence type="ECO:0000313" key="11">
    <source>
        <dbReference type="EMBL" id="KAJ8313730.1"/>
    </source>
</evidence>
<organism evidence="11 12">
    <name type="scientific">Tegillarca granosa</name>
    <name type="common">Malaysian cockle</name>
    <name type="synonym">Anadara granosa</name>
    <dbReference type="NCBI Taxonomy" id="220873"/>
    <lineage>
        <taxon>Eukaryota</taxon>
        <taxon>Metazoa</taxon>
        <taxon>Spiralia</taxon>
        <taxon>Lophotrochozoa</taxon>
        <taxon>Mollusca</taxon>
        <taxon>Bivalvia</taxon>
        <taxon>Autobranchia</taxon>
        <taxon>Pteriomorphia</taxon>
        <taxon>Arcoida</taxon>
        <taxon>Arcoidea</taxon>
        <taxon>Arcidae</taxon>
        <taxon>Tegillarca</taxon>
    </lineage>
</organism>
<evidence type="ECO:0000256" key="5">
    <source>
        <dbReference type="ARBA" id="ARBA00022737"/>
    </source>
</evidence>
<sequence>MSLYTCITCRVAFADGELQRTHYKSDWHRYNLKRKVADLSSVTAETFQQKVLAQKAKAEDQDKNQEETCTVCSKHFSNHNQYENHIKSKKHKESVAKQEAKQNTQVNQLNQNNNRNVSDKRLLKDQVNMEIKSKLQAEAQEGSDEMHSGSQAGAQGGIDEGHSGKSAVAGKMDISDDDNDSDAESCDSWDENAIGIEECLFCSHISSSLEENTKHMTVKHGFFIPDLEYLIDLEGLITYLGEKVGVGHLCLWCNEKGKSFRSTQAVQKHMVDKGHCKMLHDGEVLFEYADFYDYRPSYPDYQAEGATGGDEEAMDVQDEEEVKPVDLSCDGYELVLPSGSTVGHRSLQKYYRQNLPHRKELVTTKSVLPKVLAHYKALGWTGATGEVAKKRVKDLGFIQRLKSQHYTKIGVKANMLQRHFKNPNDPKK</sequence>
<evidence type="ECO:0000313" key="12">
    <source>
        <dbReference type="Proteomes" id="UP001217089"/>
    </source>
</evidence>
<evidence type="ECO:0000256" key="6">
    <source>
        <dbReference type="ARBA" id="ARBA00022771"/>
    </source>
</evidence>
<dbReference type="InterPro" id="IPR022755">
    <property type="entry name" value="Znf_C2H2_jaz"/>
</dbReference>
<dbReference type="InterPro" id="IPR036236">
    <property type="entry name" value="Znf_C2H2_sf"/>
</dbReference>
<dbReference type="InterPro" id="IPR003604">
    <property type="entry name" value="Matrin/U1-like-C_Znf_C2H2"/>
</dbReference>
<dbReference type="PANTHER" id="PTHR13182:SF8">
    <property type="entry name" value="CYTOPLASMIC 60S SUBUNIT BIOGENESIS FACTOR ZNF622"/>
    <property type="match status" value="1"/>
</dbReference>
<dbReference type="InterPro" id="IPR013087">
    <property type="entry name" value="Znf_C2H2_type"/>
</dbReference>
<dbReference type="EMBL" id="JARBDR010000342">
    <property type="protein sequence ID" value="KAJ8313730.1"/>
    <property type="molecule type" value="Genomic_DNA"/>
</dbReference>
<dbReference type="SUPFAM" id="SSF57667">
    <property type="entry name" value="beta-beta-alpha zinc fingers"/>
    <property type="match status" value="2"/>
</dbReference>
<dbReference type="PANTHER" id="PTHR13182">
    <property type="entry name" value="ZINC FINGER PROTEIN 622"/>
    <property type="match status" value="1"/>
</dbReference>
<dbReference type="InterPro" id="IPR040025">
    <property type="entry name" value="Znf622/Rei1/Reh1"/>
</dbReference>